<dbReference type="GO" id="GO:0000796">
    <property type="term" value="C:condensin complex"/>
    <property type="evidence" value="ECO:0007669"/>
    <property type="project" value="TreeGrafter"/>
</dbReference>
<feature type="coiled-coil region" evidence="12">
    <location>
        <begin position="796"/>
        <end position="1005"/>
    </location>
</feature>
<dbReference type="InterPro" id="IPR010935">
    <property type="entry name" value="SMC_hinge"/>
</dbReference>
<keyword evidence="8" id="KW-0226">DNA condensation</keyword>
<dbReference type="GO" id="GO:0005524">
    <property type="term" value="F:ATP binding"/>
    <property type="evidence" value="ECO:0007669"/>
    <property type="project" value="UniProtKB-KW"/>
</dbReference>
<sequence>MARKKQVESSDDDSDFDSGEEKKKKKPAKKRLPSPSKTPPAPKRKQAKLGTPKAGATSRKESEKDAGDISDDEDEFVENYENEDLLRMVIPPRPQPCMKPDGSGARLVIREIVATNFKSFYGTQHIGPFHKNFSAIIGPNGSGKSNVIDSLLFVFGYKASKIRSKKLSVLIHSSRQHDDINSCTVEVFFEQIIDKDGHFEVVQGSEFSVARTAYKTNNSVYAWNGKTMSIKEIAGRLRDFGIDLVHNRFLILQGEVEQIAMMKPKGESPHEEGMLEYLEDIIGSSRFRHPIEKLNAKVDTLKEQRTNALQRVRAAERDRAALEGPVREMISYLKAENHAVLLRNQLYHIKLYQFLEEIDVVQPLRDEAYEKKSAVDKALKDVKDAREADNDRLEAAQRDLAKVNAEEKATRDEIGALERASKARTNTIKRNVADIVRVADEIEKEKQKMEELKGVPARAAARLEVLKASIAELNELERDNIKKADDNRDKFDRKAGPEKAERARLEEEMGVLVLKEVDAKNKIHIAKEALKNMTHEETKLRKRLTDFQNNLSTWKEDLEKKTSEMNELKVSLPKVQDDLAQARASLPLIKEKEDKLMEEVNVLRTKVSEDKQLVSSGIAGTERQKALAKAKAEGLLKGLIGRLGDLGTIDKKYDAAISTTTAALDSYVVETTNDGHEAIDYLVKRNLGRTNFIILDKTNEFRDSMDTKKKFPAPRLFDLIDIPDPRLRKVFYSTVFDTLVVDTLKEATDLSRKDRSLRIVTLLGQVIDSSGTVSGGGAPKYGLMGNKEKGQAEIAIREAQSRLPAMIKELDEKNEMLAETSASCRQIEQKIFALSNDANRLRAQYNACDNEILKLTERIGHMEKQVVYVNDQLQNNLADEAEVASKKAEIEAATAEREECAKEVAAAKAKVDVVAAKVKSIFHEFVQKYLDEADTAKKRRQEIEEQAVKERVSIDLNEHNIEKVQNRIKFLEKQLADKKAKEQKLAEEEENLPKLLHQAKNTQSELRVKCGELEEFIKNTRQRREDFNQDELKFLREQKQCIEELNEKEATLKGLRNEVEKLKRQVEALTLHQTQEFDVMPKQKKPAEDDPMDSFENLSLIDHPHEKRDKKTKKKGTDEAEEYLESADGTVPKLTKEEVAELNRDDIKFKLTNIEQKQLSSRTDINMHIIKDYKTKLAKLETERSALDAARETMEEHMVVLDNMRRDRLVEFMDGFEKIGLGLKEMYQMLTLGGDASLDLKDSMDPFTQGIQFMVRPPKKSWKQIENLSGGEKTLASLSLVFALHHYRPTPLYVMDEIDAALDFRNVSIIAHYIKDRTKNAQFIIISLRNNMFELGDRLIGIYKTFDRTQCAVIDPSQVQNVQEECARRDQEVLTKDSSPSDEDMDDEDDLTPAKNVQRRRVSFLHGENKENRVSHASRASRASHLPAIAEDREAEVS</sequence>
<dbReference type="FunFam" id="3.40.50.300:FF:000481">
    <property type="entry name" value="Structural maintenance of chromosomes 4"/>
    <property type="match status" value="1"/>
</dbReference>
<dbReference type="Gene3D" id="3.30.70.1620">
    <property type="match status" value="1"/>
</dbReference>
<feature type="compositionally biased region" description="Basic and acidic residues" evidence="13">
    <location>
        <begin position="58"/>
        <end position="67"/>
    </location>
</feature>
<evidence type="ECO:0000256" key="5">
    <source>
        <dbReference type="ARBA" id="ARBA00022776"/>
    </source>
</evidence>
<feature type="coiled-coil region" evidence="12">
    <location>
        <begin position="379"/>
        <end position="455"/>
    </location>
</feature>
<dbReference type="GO" id="GO:0051301">
    <property type="term" value="P:cell division"/>
    <property type="evidence" value="ECO:0007669"/>
    <property type="project" value="UniProtKB-KW"/>
</dbReference>
<evidence type="ECO:0000256" key="9">
    <source>
        <dbReference type="ARBA" id="ARBA00023242"/>
    </source>
</evidence>
<evidence type="ECO:0000256" key="10">
    <source>
        <dbReference type="ARBA" id="ARBA00023306"/>
    </source>
</evidence>
<dbReference type="Gene3D" id="3.40.50.300">
    <property type="entry name" value="P-loop containing nucleotide triphosphate hydrolases"/>
    <property type="match status" value="2"/>
</dbReference>
<evidence type="ECO:0000256" key="1">
    <source>
        <dbReference type="ARBA" id="ARBA00004123"/>
    </source>
</evidence>
<protein>
    <recommendedName>
        <fullName evidence="11">Structural maintenance of chromosomes protein</fullName>
    </recommendedName>
</protein>
<dbReference type="EMBL" id="CATQJL010000223">
    <property type="protein sequence ID" value="CAJ0596821.1"/>
    <property type="molecule type" value="Genomic_DNA"/>
</dbReference>
<evidence type="ECO:0000313" key="15">
    <source>
        <dbReference type="EMBL" id="CAJ0596821.1"/>
    </source>
</evidence>
<keyword evidence="10" id="KW-0131">Cell cycle</keyword>
<dbReference type="InterPro" id="IPR027417">
    <property type="entry name" value="P-loop_NTPase"/>
</dbReference>
<dbReference type="Gene3D" id="1.20.1060.20">
    <property type="match status" value="1"/>
</dbReference>
<evidence type="ECO:0000256" key="12">
    <source>
        <dbReference type="SAM" id="Coils"/>
    </source>
</evidence>
<evidence type="ECO:0000256" key="13">
    <source>
        <dbReference type="SAM" id="MobiDB-lite"/>
    </source>
</evidence>
<keyword evidence="3" id="KW-0132">Cell division</keyword>
<dbReference type="InterPro" id="IPR036277">
    <property type="entry name" value="SMC_hinge_sf"/>
</dbReference>
<comment type="caution">
    <text evidence="15">The sequence shown here is derived from an EMBL/GenBank/DDBJ whole genome shotgun (WGS) entry which is preliminary data.</text>
</comment>
<evidence type="ECO:0000256" key="11">
    <source>
        <dbReference type="PIRNR" id="PIRNR005719"/>
    </source>
</evidence>
<organism evidence="15 16">
    <name type="scientific">Cylicocyclus nassatus</name>
    <name type="common">Nematode worm</name>
    <dbReference type="NCBI Taxonomy" id="53992"/>
    <lineage>
        <taxon>Eukaryota</taxon>
        <taxon>Metazoa</taxon>
        <taxon>Ecdysozoa</taxon>
        <taxon>Nematoda</taxon>
        <taxon>Chromadorea</taxon>
        <taxon>Rhabditida</taxon>
        <taxon>Rhabditina</taxon>
        <taxon>Rhabditomorpha</taxon>
        <taxon>Strongyloidea</taxon>
        <taxon>Strongylidae</taxon>
        <taxon>Cylicocyclus</taxon>
    </lineage>
</organism>
<dbReference type="PANTHER" id="PTHR18937">
    <property type="entry name" value="STRUCTURAL MAINTENANCE OF CHROMOSOMES SMC FAMILY MEMBER"/>
    <property type="match status" value="1"/>
</dbReference>
<feature type="compositionally biased region" description="Basic residues" evidence="13">
    <location>
        <begin position="23"/>
        <end position="32"/>
    </location>
</feature>
<dbReference type="PANTHER" id="PTHR18937:SF172">
    <property type="entry name" value="STRUCTURAL MAINTENANCE OF CHROMOSOMES PROTEIN"/>
    <property type="match status" value="1"/>
</dbReference>
<name>A0AA36GR73_CYLNA</name>
<feature type="coiled-coil region" evidence="12">
    <location>
        <begin position="1170"/>
        <end position="1207"/>
    </location>
</feature>
<dbReference type="Pfam" id="PF06470">
    <property type="entry name" value="SMC_hinge"/>
    <property type="match status" value="1"/>
</dbReference>
<feature type="domain" description="SMC hinge" evidence="14">
    <location>
        <begin position="637"/>
        <end position="751"/>
    </location>
</feature>
<keyword evidence="4" id="KW-0547">Nucleotide-binding</keyword>
<dbReference type="Pfam" id="PF02463">
    <property type="entry name" value="SMC_N"/>
    <property type="match status" value="2"/>
</dbReference>
<proteinExistence type="inferred from homology"/>
<feature type="coiled-coil region" evidence="12">
    <location>
        <begin position="1038"/>
        <end position="1072"/>
    </location>
</feature>
<keyword evidence="5" id="KW-0498">Mitosis</keyword>
<feature type="region of interest" description="Disordered" evidence="13">
    <location>
        <begin position="1"/>
        <end position="75"/>
    </location>
</feature>
<evidence type="ECO:0000256" key="4">
    <source>
        <dbReference type="ARBA" id="ARBA00022741"/>
    </source>
</evidence>
<dbReference type="Proteomes" id="UP001176961">
    <property type="component" value="Unassembled WGS sequence"/>
</dbReference>
<feature type="compositionally biased region" description="Acidic residues" evidence="13">
    <location>
        <begin position="1380"/>
        <end position="1391"/>
    </location>
</feature>
<keyword evidence="6" id="KW-0067">ATP-binding</keyword>
<gene>
    <name evidence="15" type="ORF">CYNAS_LOCUS8804</name>
</gene>
<dbReference type="PIRSF" id="PIRSF005719">
    <property type="entry name" value="SMC"/>
    <property type="match status" value="1"/>
</dbReference>
<dbReference type="GO" id="GO:0016887">
    <property type="term" value="F:ATP hydrolysis activity"/>
    <property type="evidence" value="ECO:0007669"/>
    <property type="project" value="InterPro"/>
</dbReference>
<feature type="coiled-coil region" evidence="12">
    <location>
        <begin position="530"/>
        <end position="571"/>
    </location>
</feature>
<dbReference type="SUPFAM" id="SSF52540">
    <property type="entry name" value="P-loop containing nucleoside triphosphate hydrolases"/>
    <property type="match status" value="1"/>
</dbReference>
<reference evidence="15" key="1">
    <citation type="submission" date="2023-07" db="EMBL/GenBank/DDBJ databases">
        <authorList>
            <consortium name="CYATHOMIX"/>
        </authorList>
    </citation>
    <scope>NUCLEOTIDE SEQUENCE</scope>
    <source>
        <strain evidence="15">N/A</strain>
    </source>
</reference>
<dbReference type="GO" id="GO:0007076">
    <property type="term" value="P:mitotic chromosome condensation"/>
    <property type="evidence" value="ECO:0007669"/>
    <property type="project" value="TreeGrafter"/>
</dbReference>
<dbReference type="InterPro" id="IPR024704">
    <property type="entry name" value="SMC"/>
</dbReference>
<dbReference type="FunFam" id="3.40.50.300:FF:000585">
    <property type="entry name" value="Structural maintenance of chromosomes 4"/>
    <property type="match status" value="1"/>
</dbReference>
<feature type="region of interest" description="Disordered" evidence="13">
    <location>
        <begin position="1078"/>
        <end position="1125"/>
    </location>
</feature>
<feature type="region of interest" description="Disordered" evidence="13">
    <location>
        <begin position="1364"/>
        <end position="1438"/>
    </location>
</feature>
<keyword evidence="9 11" id="KW-0539">Nucleus</keyword>
<comment type="similarity">
    <text evidence="2">Belongs to the SMC family. SMC4 subfamily.</text>
</comment>
<feature type="coiled-coil region" evidence="12">
    <location>
        <begin position="291"/>
        <end position="318"/>
    </location>
</feature>
<evidence type="ECO:0000256" key="6">
    <source>
        <dbReference type="ARBA" id="ARBA00022840"/>
    </source>
</evidence>
<dbReference type="InterPro" id="IPR003395">
    <property type="entry name" value="RecF/RecN/SMC_N"/>
</dbReference>
<accession>A0AA36GR73</accession>
<comment type="subcellular location">
    <subcellularLocation>
        <location evidence="1 11">Nucleus</location>
    </subcellularLocation>
</comment>
<dbReference type="SUPFAM" id="SSF75553">
    <property type="entry name" value="Smc hinge domain"/>
    <property type="match status" value="1"/>
</dbReference>
<dbReference type="GO" id="GO:0005634">
    <property type="term" value="C:nucleus"/>
    <property type="evidence" value="ECO:0007669"/>
    <property type="project" value="UniProtKB-SubCell"/>
</dbReference>
<evidence type="ECO:0000259" key="14">
    <source>
        <dbReference type="SMART" id="SM00968"/>
    </source>
</evidence>
<evidence type="ECO:0000256" key="2">
    <source>
        <dbReference type="ARBA" id="ARBA00006005"/>
    </source>
</evidence>
<keyword evidence="7 12" id="KW-0175">Coiled coil</keyword>
<evidence type="ECO:0000256" key="3">
    <source>
        <dbReference type="ARBA" id="ARBA00022618"/>
    </source>
</evidence>
<feature type="compositionally biased region" description="Low complexity" evidence="13">
    <location>
        <begin position="1415"/>
        <end position="1425"/>
    </location>
</feature>
<evidence type="ECO:0000256" key="7">
    <source>
        <dbReference type="ARBA" id="ARBA00023054"/>
    </source>
</evidence>
<feature type="compositionally biased region" description="Basic and acidic residues" evidence="13">
    <location>
        <begin position="1079"/>
        <end position="1088"/>
    </location>
</feature>
<evidence type="ECO:0000256" key="8">
    <source>
        <dbReference type="ARBA" id="ARBA00023067"/>
    </source>
</evidence>
<keyword evidence="16" id="KW-1185">Reference proteome</keyword>
<evidence type="ECO:0000313" key="16">
    <source>
        <dbReference type="Proteomes" id="UP001176961"/>
    </source>
</evidence>
<dbReference type="SMART" id="SM00968">
    <property type="entry name" value="SMC_hinge"/>
    <property type="match status" value="1"/>
</dbReference>
<feature type="compositionally biased region" description="Acidic residues" evidence="13">
    <location>
        <begin position="9"/>
        <end position="18"/>
    </location>
</feature>
<feature type="compositionally biased region" description="Basic and acidic residues" evidence="13">
    <location>
        <begin position="1365"/>
        <end position="1375"/>
    </location>
</feature>